<evidence type="ECO:0000256" key="7">
    <source>
        <dbReference type="ARBA" id="ARBA00023049"/>
    </source>
</evidence>
<keyword evidence="3" id="KW-0645">Protease</keyword>
<dbReference type="InterPro" id="IPR042089">
    <property type="entry name" value="Peptidase_M13_dom_2"/>
</dbReference>
<proteinExistence type="inferred from homology"/>
<dbReference type="PANTHER" id="PTHR11733:SF167">
    <property type="entry name" value="FI17812P1-RELATED"/>
    <property type="match status" value="1"/>
</dbReference>
<dbReference type="Pfam" id="PF05649">
    <property type="entry name" value="Peptidase_M13_N"/>
    <property type="match status" value="1"/>
</dbReference>
<accession>A0ABN3KYU7</accession>
<dbReference type="SUPFAM" id="SSF55486">
    <property type="entry name" value="Metalloproteases ('zincins'), catalytic domain"/>
    <property type="match status" value="1"/>
</dbReference>
<evidence type="ECO:0000256" key="5">
    <source>
        <dbReference type="ARBA" id="ARBA00022801"/>
    </source>
</evidence>
<evidence type="ECO:0000256" key="6">
    <source>
        <dbReference type="ARBA" id="ARBA00022833"/>
    </source>
</evidence>
<dbReference type="InterPro" id="IPR018497">
    <property type="entry name" value="Peptidase_M13_C"/>
</dbReference>
<evidence type="ECO:0000256" key="3">
    <source>
        <dbReference type="ARBA" id="ARBA00022670"/>
    </source>
</evidence>
<comment type="cofactor">
    <cofactor evidence="1">
        <name>Zn(2+)</name>
        <dbReference type="ChEBI" id="CHEBI:29105"/>
    </cofactor>
</comment>
<reference evidence="10 11" key="1">
    <citation type="journal article" date="2019" name="Int. J. Syst. Evol. Microbiol.">
        <title>The Global Catalogue of Microorganisms (GCM) 10K type strain sequencing project: providing services to taxonomists for standard genome sequencing and annotation.</title>
        <authorList>
            <consortium name="The Broad Institute Genomics Platform"/>
            <consortium name="The Broad Institute Genome Sequencing Center for Infectious Disease"/>
            <person name="Wu L."/>
            <person name="Ma J."/>
        </authorList>
    </citation>
    <scope>NUCLEOTIDE SEQUENCE [LARGE SCALE GENOMIC DNA]</scope>
    <source>
        <strain evidence="10 11">JCM 16259</strain>
    </source>
</reference>
<keyword evidence="7" id="KW-0482">Metalloprotease</keyword>
<name>A0ABN3KYU7_9MICO</name>
<gene>
    <name evidence="10" type="ORF">GCM10009858_07890</name>
</gene>
<keyword evidence="4" id="KW-0479">Metal-binding</keyword>
<dbReference type="PRINTS" id="PR00786">
    <property type="entry name" value="NEPRILYSIN"/>
</dbReference>
<comment type="caution">
    <text evidence="10">The sequence shown here is derived from an EMBL/GenBank/DDBJ whole genome shotgun (WGS) entry which is preliminary data.</text>
</comment>
<evidence type="ECO:0000313" key="10">
    <source>
        <dbReference type="EMBL" id="GAA2473017.1"/>
    </source>
</evidence>
<evidence type="ECO:0000259" key="9">
    <source>
        <dbReference type="Pfam" id="PF05649"/>
    </source>
</evidence>
<evidence type="ECO:0000259" key="8">
    <source>
        <dbReference type="Pfam" id="PF01431"/>
    </source>
</evidence>
<feature type="domain" description="Peptidase M13 N-terminal" evidence="9">
    <location>
        <begin position="18"/>
        <end position="396"/>
    </location>
</feature>
<dbReference type="RefSeq" id="WP_344253159.1">
    <property type="nucleotide sequence ID" value="NZ_BAAARE010000003.1"/>
</dbReference>
<dbReference type="CDD" id="cd08662">
    <property type="entry name" value="M13"/>
    <property type="match status" value="1"/>
</dbReference>
<organism evidence="10 11">
    <name type="scientific">Terrabacter carboxydivorans</name>
    <dbReference type="NCBI Taxonomy" id="619730"/>
    <lineage>
        <taxon>Bacteria</taxon>
        <taxon>Bacillati</taxon>
        <taxon>Actinomycetota</taxon>
        <taxon>Actinomycetes</taxon>
        <taxon>Micrococcales</taxon>
        <taxon>Intrasporangiaceae</taxon>
        <taxon>Terrabacter</taxon>
    </lineage>
</organism>
<dbReference type="PANTHER" id="PTHR11733">
    <property type="entry name" value="ZINC METALLOPROTEASE FAMILY M13 NEPRILYSIN-RELATED"/>
    <property type="match status" value="1"/>
</dbReference>
<keyword evidence="5" id="KW-0378">Hydrolase</keyword>
<dbReference type="Gene3D" id="1.10.1380.10">
    <property type="entry name" value="Neutral endopeptidase , domain2"/>
    <property type="match status" value="1"/>
</dbReference>
<evidence type="ECO:0000313" key="11">
    <source>
        <dbReference type="Proteomes" id="UP001500730"/>
    </source>
</evidence>
<dbReference type="Gene3D" id="3.40.390.10">
    <property type="entry name" value="Collagenase (Catalytic Domain)"/>
    <property type="match status" value="1"/>
</dbReference>
<feature type="domain" description="Peptidase M13 C-terminal" evidence="8">
    <location>
        <begin position="448"/>
        <end position="651"/>
    </location>
</feature>
<dbReference type="PROSITE" id="PS51885">
    <property type="entry name" value="NEPRILYSIN"/>
    <property type="match status" value="1"/>
</dbReference>
<dbReference type="InterPro" id="IPR024079">
    <property type="entry name" value="MetalloPept_cat_dom_sf"/>
</dbReference>
<comment type="similarity">
    <text evidence="2">Belongs to the peptidase M13 family.</text>
</comment>
<dbReference type="Pfam" id="PF01431">
    <property type="entry name" value="Peptidase_M13"/>
    <property type="match status" value="1"/>
</dbReference>
<protein>
    <submittedName>
        <fullName evidence="10">M13 family metallopeptidase</fullName>
    </submittedName>
</protein>
<dbReference type="Proteomes" id="UP001500730">
    <property type="component" value="Unassembled WGS sequence"/>
</dbReference>
<evidence type="ECO:0000256" key="4">
    <source>
        <dbReference type="ARBA" id="ARBA00022723"/>
    </source>
</evidence>
<dbReference type="InterPro" id="IPR008753">
    <property type="entry name" value="Peptidase_M13_N"/>
</dbReference>
<evidence type="ECO:0000256" key="2">
    <source>
        <dbReference type="ARBA" id="ARBA00007357"/>
    </source>
</evidence>
<dbReference type="InterPro" id="IPR000718">
    <property type="entry name" value="Peptidase_M13"/>
</dbReference>
<evidence type="ECO:0000256" key="1">
    <source>
        <dbReference type="ARBA" id="ARBA00001947"/>
    </source>
</evidence>
<keyword evidence="6" id="KW-0862">Zinc</keyword>
<keyword evidence="11" id="KW-1185">Reference proteome</keyword>
<dbReference type="EMBL" id="BAAARE010000003">
    <property type="protein sequence ID" value="GAA2473017.1"/>
    <property type="molecule type" value="Genomic_DNA"/>
</dbReference>
<sequence>MLRKSGISLEALDRSTRPQDDLFRFVNGTWLDTTEIPGDRARFGTFDILREESTARVRDLIEEAAGADDGAPGTPKRQVGDLYASFTDTDRIEELGLAPLQAVLSEVAAVDDVESLGVALGRLARDGVAGVVQQFVSPDERSPEDYVVYLEQGGLGLPDESYYREEKYSDIRTAYVAHVGRLLGLAGIPDAESKATSIMALETLLAASHWDTVSNRDAIKTYNAHTFAEVKELSPQLPWEAWLSGLQAPAGSFDKVVVRQPSFVSGLGAALESTDIADWRSWLTWHVLSEFASVLPQSFVDEDFDFYGRTLSGQPENKERWKRGVSVVEACIGEAVGRLYAERWFPPAAKARMQELVANLVEAFRRSFSSLEWMGPETRAQAVDKLDAFTPKIGYPDVWRDYSAIQIDPADLVGNVRRSTAFEVDRNLAKVGRPIDRSEWFMLPQTVNAYYMPSMNEIVFPAAILQPPFFDLEADDAVNYGGIGAVIGHELGHGFDDQGSRYDGTGALRDWWTEADRERFDALSQRLIEQFSTYTPAGLSEDHKVNGGLTVGENIGDLGGLQIGYAAYRIATEDGGMPELDGFTGPQRFFIGWAQVWRGKAREAEAIRLLAIDPHSPQDVRGNAVRNVTEFHEAFGVKPDDAMWLEEDQRVRIF</sequence>